<feature type="transmembrane region" description="Helical" evidence="5">
    <location>
        <begin position="676"/>
        <end position="699"/>
    </location>
</feature>
<dbReference type="PANTHER" id="PTHR37845:SF1">
    <property type="entry name" value="SEQUENCE ORPHAN"/>
    <property type="match status" value="1"/>
</dbReference>
<dbReference type="VEuPathDB" id="FungiDB:An07g04990"/>
<feature type="transmembrane region" description="Helical" evidence="5">
    <location>
        <begin position="117"/>
        <end position="138"/>
    </location>
</feature>
<feature type="transmembrane region" description="Helical" evidence="5">
    <location>
        <begin position="643"/>
        <end position="664"/>
    </location>
</feature>
<dbReference type="VEuPathDB" id="FungiDB:ATCC64974_85470"/>
<feature type="transmembrane region" description="Helical" evidence="5">
    <location>
        <begin position="610"/>
        <end position="631"/>
    </location>
</feature>
<dbReference type="Gene3D" id="1.20.1740.10">
    <property type="entry name" value="Amino acid/polyamine transporter I"/>
    <property type="match status" value="1"/>
</dbReference>
<dbReference type="GO" id="GO:0016020">
    <property type="term" value="C:membrane"/>
    <property type="evidence" value="ECO:0007669"/>
    <property type="project" value="UniProtKB-SubCell"/>
</dbReference>
<dbReference type="OrthoDB" id="294730at2759"/>
<dbReference type="AlphaFoldDB" id="A0A124BWI8"/>
<dbReference type="InterPro" id="IPR013057">
    <property type="entry name" value="AA_transpt_TM"/>
</dbReference>
<name>A0A124BWI8_ASPNG</name>
<dbReference type="VEuPathDB" id="FungiDB:M747DRAFT_274355"/>
<dbReference type="VEuPathDB" id="FungiDB:M747DRAFT_293116"/>
<feature type="transmembrane region" description="Helical" evidence="5">
    <location>
        <begin position="452"/>
        <end position="476"/>
    </location>
</feature>
<gene>
    <name evidence="7" type="ORF">ABL_03118</name>
</gene>
<comment type="subcellular location">
    <subcellularLocation>
        <location evidence="1">Membrane</location>
    </subcellularLocation>
</comment>
<feature type="transmembrane region" description="Helical" evidence="5">
    <location>
        <begin position="395"/>
        <end position="418"/>
    </location>
</feature>
<accession>A0A124BWI8</accession>
<dbReference type="VEuPathDB" id="FungiDB:An07g04980"/>
<evidence type="ECO:0000256" key="5">
    <source>
        <dbReference type="SAM" id="Phobius"/>
    </source>
</evidence>
<feature type="transmembrane region" description="Helical" evidence="5">
    <location>
        <begin position="347"/>
        <end position="368"/>
    </location>
</feature>
<reference evidence="8" key="1">
    <citation type="journal article" date="2016" name="Genome Announc.">
        <title>Draft genome sequence of Aspergillus niger strain An76.</title>
        <authorList>
            <person name="Gong W."/>
            <person name="Cheng Z."/>
            <person name="Zhang H."/>
            <person name="Liu L."/>
            <person name="Gao P."/>
            <person name="Wang L."/>
        </authorList>
    </citation>
    <scope>NUCLEOTIDE SEQUENCE [LARGE SCALE GENOMIC DNA]</scope>
    <source>
        <strain evidence="8">An76</strain>
    </source>
</reference>
<evidence type="ECO:0000313" key="8">
    <source>
        <dbReference type="Proteomes" id="UP000068243"/>
    </source>
</evidence>
<feature type="transmembrane region" description="Helical" evidence="5">
    <location>
        <begin position="529"/>
        <end position="550"/>
    </location>
</feature>
<dbReference type="PaxDb" id="5061-CADANGAP00005659"/>
<dbReference type="VEuPathDB" id="FungiDB:ASPNIDRAFT2_1212097"/>
<dbReference type="VEuPathDB" id="FungiDB:ASPNIDRAFT2_180681"/>
<evidence type="ECO:0000256" key="3">
    <source>
        <dbReference type="ARBA" id="ARBA00022989"/>
    </source>
</evidence>
<protein>
    <submittedName>
        <fullName evidence="7">Amino acid transporter</fullName>
    </submittedName>
</protein>
<organism evidence="7 8">
    <name type="scientific">Aspergillus niger</name>
    <dbReference type="NCBI Taxonomy" id="5061"/>
    <lineage>
        <taxon>Eukaryota</taxon>
        <taxon>Fungi</taxon>
        <taxon>Dikarya</taxon>
        <taxon>Ascomycota</taxon>
        <taxon>Pezizomycotina</taxon>
        <taxon>Eurotiomycetes</taxon>
        <taxon>Eurotiomycetidae</taxon>
        <taxon>Eurotiales</taxon>
        <taxon>Aspergillaceae</taxon>
        <taxon>Aspergillus</taxon>
        <taxon>Aspergillus subgen. Circumdati</taxon>
    </lineage>
</organism>
<dbReference type="EMBL" id="BCMY01000004">
    <property type="protein sequence ID" value="GAQ39408.1"/>
    <property type="molecule type" value="Genomic_DNA"/>
</dbReference>
<evidence type="ECO:0000256" key="1">
    <source>
        <dbReference type="ARBA" id="ARBA00004370"/>
    </source>
</evidence>
<dbReference type="FunFam" id="1.20.1740.10:FF:000039">
    <property type="entry name" value="Neutral amino acid transporter (Eurofung)"/>
    <property type="match status" value="1"/>
</dbReference>
<proteinExistence type="predicted"/>
<dbReference type="VEuPathDB" id="FungiDB:ATCC64974_46730"/>
<keyword evidence="3 5" id="KW-1133">Transmembrane helix</keyword>
<dbReference type="PANTHER" id="PTHR37845">
    <property type="entry name" value="SEQUENCE ORPHAN"/>
    <property type="match status" value="1"/>
</dbReference>
<sequence>MSPERVTTELLHSRGWDNDWLRQLAGDIVAGSLSATIIAPITTVIDRSVVERLSSNRSILHTLRTHAICSILQPKKFYFSRPFFIAWSLYAATYATANATDTSLDQLSRIREKSTSASLVATFSFLPTYVVNVSLGILKDIRFSQFYGHPDGRLKQPTPIPRLAYMAFLFRDSITISSSFTLAPQVASLVPDWITADPHTKRTVTQLALPALVQYVNTPFHMIAKIRYDTERLYAIIIAEGSKGSTGVRSGVYNQYGFEGIFAQKMDGPRDLAEIHDTPAYDYGQDVEKKHLDDTSPEEEDPFGNEEFAEVKYRTMGWWKTGILMVAENVSIGILSLPSAFATLGFVPALIILIGISAISWYTAYILCQFKLRYPQVHSMGDAGEIIMGRFGRELLGIGQLLFLIFVMASHVLTFTVLMNTITEHGTCTIVFGVIALVVSCVGALPRTMDKVYWMSIASFLSIVAATMATMIAVGVEYKGHIPLAATTHLSFNEEFLAVSNLFFAYVGHASFFGFISEMDKPREFTKSISVLQVIDTSLYIASAVVIYRYVGVDVQSPALGSAGPLGKKIAYGLAIPTVLIAGIVNGHVASKYVYVRVFRGTNHMHERTLLSIGSWVAIGLISWVVAWVIAESIPVFNNLLSLITALFGCWFAYGFPAIFWFTLNKGQWFASTKKIFLTVSNTFILAMAITLCGLGLYVSGDAISKDSGSGVWTCANNAV</sequence>
<comment type="caution">
    <text evidence="7">The sequence shown here is derived from an EMBL/GenBank/DDBJ whole genome shotgun (WGS) entry which is preliminary data.</text>
</comment>
<evidence type="ECO:0000259" key="6">
    <source>
        <dbReference type="Pfam" id="PF01490"/>
    </source>
</evidence>
<evidence type="ECO:0000313" key="7">
    <source>
        <dbReference type="EMBL" id="GAQ39408.1"/>
    </source>
</evidence>
<dbReference type="Pfam" id="PF01490">
    <property type="entry name" value="Aa_trans"/>
    <property type="match status" value="1"/>
</dbReference>
<feature type="transmembrane region" description="Helical" evidence="5">
    <location>
        <begin position="424"/>
        <end position="445"/>
    </location>
</feature>
<feature type="transmembrane region" description="Helical" evidence="5">
    <location>
        <begin position="496"/>
        <end position="517"/>
    </location>
</feature>
<evidence type="ECO:0000256" key="2">
    <source>
        <dbReference type="ARBA" id="ARBA00022692"/>
    </source>
</evidence>
<dbReference type="InterPro" id="IPR038781">
    <property type="entry name" value="C365.16-ike"/>
</dbReference>
<feature type="transmembrane region" description="Helical" evidence="5">
    <location>
        <begin position="322"/>
        <end position="341"/>
    </location>
</feature>
<feature type="domain" description="Amino acid transporter transmembrane" evidence="6">
    <location>
        <begin position="315"/>
        <end position="699"/>
    </location>
</feature>
<evidence type="ECO:0000256" key="4">
    <source>
        <dbReference type="ARBA" id="ARBA00023136"/>
    </source>
</evidence>
<keyword evidence="2 5" id="KW-0812">Transmembrane</keyword>
<keyword evidence="4 5" id="KW-0472">Membrane</keyword>
<dbReference type="Proteomes" id="UP000068243">
    <property type="component" value="Unassembled WGS sequence"/>
</dbReference>
<feature type="transmembrane region" description="Helical" evidence="5">
    <location>
        <begin position="78"/>
        <end position="97"/>
    </location>
</feature>
<dbReference type="GO" id="GO:0005739">
    <property type="term" value="C:mitochondrion"/>
    <property type="evidence" value="ECO:0007669"/>
    <property type="project" value="TreeGrafter"/>
</dbReference>
<feature type="transmembrane region" description="Helical" evidence="5">
    <location>
        <begin position="570"/>
        <end position="589"/>
    </location>
</feature>